<dbReference type="InterPro" id="IPR009003">
    <property type="entry name" value="Peptidase_S1_PA"/>
</dbReference>
<dbReference type="SUPFAM" id="SSF50494">
    <property type="entry name" value="Trypsin-like serine proteases"/>
    <property type="match status" value="1"/>
</dbReference>
<keyword evidence="1" id="KW-0812">Transmembrane</keyword>
<dbReference type="AlphaFoldDB" id="A0A2W1BJI9"/>
<evidence type="ECO:0000313" key="3">
    <source>
        <dbReference type="Proteomes" id="UP000249218"/>
    </source>
</evidence>
<sequence length="257" mass="29295">MPPKPAKYTRGEKCLCAHIVITLAVVAILTIVYIVHLFLVTHKEYYDAFKITRRAYDPSISGLSISDYQSIGVAYLNTTPVTTVCVTLLLHARWSLAPAQCTSMRDDPDMALYLYSWNIKYKINGKHINSDIKRTLTHSHFSREDYHNNIGLFEHEEPINKKMYYVGDTSDSVVNAVRPIYSYKCAIYADPIVQLRDYEFCVAFEQDGPIADHGAMLVMNSTIIGFFSWGDIKGKGVPLIILNIIHFREWFESIVSL</sequence>
<reference evidence="2 3" key="1">
    <citation type="journal article" date="2017" name="BMC Biol.">
        <title>Genomic innovations, transcriptional plasticity and gene loss underlying the evolution and divergence of two highly polyphagous and invasive Helicoverpa pest species.</title>
        <authorList>
            <person name="Pearce S.L."/>
            <person name="Clarke D.F."/>
            <person name="East P.D."/>
            <person name="Elfekih S."/>
            <person name="Gordon K.H."/>
            <person name="Jermiin L.S."/>
            <person name="McGaughran A."/>
            <person name="Oakeshott J.G."/>
            <person name="Papanikolaou A."/>
            <person name="Perera O.P."/>
            <person name="Rane R.V."/>
            <person name="Richards S."/>
            <person name="Tay W.T."/>
            <person name="Walsh T.K."/>
            <person name="Anderson A."/>
            <person name="Anderson C.J."/>
            <person name="Asgari S."/>
            <person name="Board P.G."/>
            <person name="Bretschneider A."/>
            <person name="Campbell P.M."/>
            <person name="Chertemps T."/>
            <person name="Christeller J.T."/>
            <person name="Coppin C.W."/>
            <person name="Downes S.J."/>
            <person name="Duan G."/>
            <person name="Farnsworth C.A."/>
            <person name="Good R.T."/>
            <person name="Han L.B."/>
            <person name="Han Y.C."/>
            <person name="Hatje K."/>
            <person name="Horne I."/>
            <person name="Huang Y.P."/>
            <person name="Hughes D.S."/>
            <person name="Jacquin-Joly E."/>
            <person name="James W."/>
            <person name="Jhangiani S."/>
            <person name="Kollmar M."/>
            <person name="Kuwar S.S."/>
            <person name="Li S."/>
            <person name="Liu N.Y."/>
            <person name="Maibeche M.T."/>
            <person name="Miller J.R."/>
            <person name="Montagne N."/>
            <person name="Perry T."/>
            <person name="Qu J."/>
            <person name="Song S.V."/>
            <person name="Sutton G.G."/>
            <person name="Vogel H."/>
            <person name="Walenz B.P."/>
            <person name="Xu W."/>
            <person name="Zhang H.J."/>
            <person name="Zou Z."/>
            <person name="Batterham P."/>
            <person name="Edwards O.R."/>
            <person name="Feyereisen R."/>
            <person name="Gibbs R.A."/>
            <person name="Heckel D.G."/>
            <person name="McGrath A."/>
            <person name="Robin C."/>
            <person name="Scherer S.E."/>
            <person name="Worley K.C."/>
            <person name="Wu Y.D."/>
        </authorList>
    </citation>
    <scope>NUCLEOTIDE SEQUENCE [LARGE SCALE GENOMIC DNA]</scope>
    <source>
        <strain evidence="2">Harm_GR_Male_#8</strain>
        <tissue evidence="2">Whole organism</tissue>
    </source>
</reference>
<name>A0A2W1BJI9_HELAM</name>
<dbReference type="Gene3D" id="2.40.10.10">
    <property type="entry name" value="Trypsin-like serine proteases"/>
    <property type="match status" value="1"/>
</dbReference>
<protein>
    <recommendedName>
        <fullName evidence="4">Peptidase S1 domain-containing protein</fullName>
    </recommendedName>
</protein>
<keyword evidence="3" id="KW-1185">Reference proteome</keyword>
<evidence type="ECO:0000313" key="2">
    <source>
        <dbReference type="EMBL" id="PZC75209.1"/>
    </source>
</evidence>
<proteinExistence type="predicted"/>
<organism evidence="2 3">
    <name type="scientific">Helicoverpa armigera</name>
    <name type="common">Cotton bollworm</name>
    <name type="synonym">Heliothis armigera</name>
    <dbReference type="NCBI Taxonomy" id="29058"/>
    <lineage>
        <taxon>Eukaryota</taxon>
        <taxon>Metazoa</taxon>
        <taxon>Ecdysozoa</taxon>
        <taxon>Arthropoda</taxon>
        <taxon>Hexapoda</taxon>
        <taxon>Insecta</taxon>
        <taxon>Pterygota</taxon>
        <taxon>Neoptera</taxon>
        <taxon>Endopterygota</taxon>
        <taxon>Lepidoptera</taxon>
        <taxon>Glossata</taxon>
        <taxon>Ditrysia</taxon>
        <taxon>Noctuoidea</taxon>
        <taxon>Noctuidae</taxon>
        <taxon>Heliothinae</taxon>
        <taxon>Helicoverpa</taxon>
    </lineage>
</organism>
<gene>
    <name evidence="2" type="primary">HaOG206564</name>
    <name evidence="2" type="ORF">B5X24_HaOG206564</name>
</gene>
<feature type="transmembrane region" description="Helical" evidence="1">
    <location>
        <begin position="20"/>
        <end position="40"/>
    </location>
</feature>
<accession>A0A2W1BJI9</accession>
<dbReference type="Proteomes" id="UP000249218">
    <property type="component" value="Unassembled WGS sequence"/>
</dbReference>
<keyword evidence="1" id="KW-0472">Membrane</keyword>
<dbReference type="OrthoDB" id="7491125at2759"/>
<dbReference type="EMBL" id="KZ150006">
    <property type="protein sequence ID" value="PZC75209.1"/>
    <property type="molecule type" value="Genomic_DNA"/>
</dbReference>
<evidence type="ECO:0000256" key="1">
    <source>
        <dbReference type="SAM" id="Phobius"/>
    </source>
</evidence>
<keyword evidence="1" id="KW-1133">Transmembrane helix</keyword>
<dbReference type="InterPro" id="IPR043504">
    <property type="entry name" value="Peptidase_S1_PA_chymotrypsin"/>
</dbReference>
<evidence type="ECO:0008006" key="4">
    <source>
        <dbReference type="Google" id="ProtNLM"/>
    </source>
</evidence>